<dbReference type="AlphaFoldDB" id="A0A6M3KYX7"/>
<accession>A0A6M3KYX7</accession>
<reference evidence="1" key="1">
    <citation type="submission" date="2020-03" db="EMBL/GenBank/DDBJ databases">
        <title>The deep terrestrial virosphere.</title>
        <authorList>
            <person name="Holmfeldt K."/>
            <person name="Nilsson E."/>
            <person name="Simone D."/>
            <person name="Lopez-Fernandez M."/>
            <person name="Wu X."/>
            <person name="de Brujin I."/>
            <person name="Lundin D."/>
            <person name="Andersson A."/>
            <person name="Bertilsson S."/>
            <person name="Dopson M."/>
        </authorList>
    </citation>
    <scope>NUCLEOTIDE SEQUENCE</scope>
    <source>
        <strain evidence="1">MM415B03123</strain>
    </source>
</reference>
<name>A0A6M3KYX7_9ZZZZ</name>
<gene>
    <name evidence="1" type="ORF">MM415B03123_0019</name>
</gene>
<evidence type="ECO:0000313" key="1">
    <source>
        <dbReference type="EMBL" id="QJA86761.1"/>
    </source>
</evidence>
<protein>
    <submittedName>
        <fullName evidence="1">Uncharacterized protein</fullName>
    </submittedName>
</protein>
<dbReference type="EMBL" id="MT142657">
    <property type="protein sequence ID" value="QJA86761.1"/>
    <property type="molecule type" value="Genomic_DNA"/>
</dbReference>
<organism evidence="1">
    <name type="scientific">viral metagenome</name>
    <dbReference type="NCBI Taxonomy" id="1070528"/>
    <lineage>
        <taxon>unclassified sequences</taxon>
        <taxon>metagenomes</taxon>
        <taxon>organismal metagenomes</taxon>
    </lineage>
</organism>
<sequence>MELVDFEANKERAMIYKDEAKELLKKVLSRAGYKLVGEWKESQMFDYRIPGGHIEFVVKLSGWGQSTEDKEAGA</sequence>
<proteinExistence type="predicted"/>